<evidence type="ECO:0000313" key="3">
    <source>
        <dbReference type="Proteomes" id="UP000054995"/>
    </source>
</evidence>
<protein>
    <submittedName>
        <fullName evidence="2">Uncharacterized protein</fullName>
    </submittedName>
</protein>
<reference evidence="2 3" key="1">
    <citation type="submission" date="2015-01" db="EMBL/GenBank/DDBJ databases">
        <title>Evolution of Trichinella species and genotypes.</title>
        <authorList>
            <person name="Korhonen P.K."/>
            <person name="Edoardo P."/>
            <person name="Giuseppe L.R."/>
            <person name="Gasser R.B."/>
        </authorList>
    </citation>
    <scope>NUCLEOTIDE SEQUENCE [LARGE SCALE GENOMIC DNA]</scope>
    <source>
        <strain evidence="2">ISS470</strain>
    </source>
</reference>
<sequence>MEYGNKTENHGNEKHPLDELKNDEITEKCEK</sequence>
<proteinExistence type="predicted"/>
<feature type="region of interest" description="Disordered" evidence="1">
    <location>
        <begin position="1"/>
        <end position="31"/>
    </location>
</feature>
<organism evidence="2 3">
    <name type="scientific">Trichinella pseudospiralis</name>
    <name type="common">Parasitic roundworm</name>
    <dbReference type="NCBI Taxonomy" id="6337"/>
    <lineage>
        <taxon>Eukaryota</taxon>
        <taxon>Metazoa</taxon>
        <taxon>Ecdysozoa</taxon>
        <taxon>Nematoda</taxon>
        <taxon>Enoplea</taxon>
        <taxon>Dorylaimia</taxon>
        <taxon>Trichinellida</taxon>
        <taxon>Trichinellidae</taxon>
        <taxon>Trichinella</taxon>
    </lineage>
</organism>
<keyword evidence="3" id="KW-1185">Reference proteome</keyword>
<accession>A0A0V1DM80</accession>
<dbReference type="AlphaFoldDB" id="A0A0V1DM80"/>
<evidence type="ECO:0000313" key="2">
    <source>
        <dbReference type="EMBL" id="KRY62424.1"/>
    </source>
</evidence>
<evidence type="ECO:0000256" key="1">
    <source>
        <dbReference type="SAM" id="MobiDB-lite"/>
    </source>
</evidence>
<dbReference type="EMBL" id="JYDT01003405">
    <property type="protein sequence ID" value="KRY62424.1"/>
    <property type="molecule type" value="Genomic_DNA"/>
</dbReference>
<dbReference type="Proteomes" id="UP000054995">
    <property type="component" value="Unassembled WGS sequence"/>
</dbReference>
<gene>
    <name evidence="2" type="ORF">T4D_6147</name>
</gene>
<comment type="caution">
    <text evidence="2">The sequence shown here is derived from an EMBL/GenBank/DDBJ whole genome shotgun (WGS) entry which is preliminary data.</text>
</comment>
<name>A0A0V1DM80_TRIPS</name>